<sequence>MDKLDRRILQDNQDYLAYKEAREESFAVADAVLERQHELRTLAAKQELLVTNLTNDPDKKKAVSLLRNILRKRREKVELTRQCALSVEEEKQQLIKQVRMARSDIEAL</sequence>
<dbReference type="AlphaFoldDB" id="A0A146KYK0"/>
<dbReference type="GO" id="GO:0030992">
    <property type="term" value="C:intraciliary transport particle B"/>
    <property type="evidence" value="ECO:0007669"/>
    <property type="project" value="InterPro"/>
</dbReference>
<reference evidence="1" key="1">
    <citation type="journal article" date="2016" name="Gigascience">
        <title>De novo construction of an expanded transcriptome assembly for the western tarnished plant bug, Lygus hesperus.</title>
        <authorList>
            <person name="Tassone E.E."/>
            <person name="Geib S.M."/>
            <person name="Hall B."/>
            <person name="Fabrick J.A."/>
            <person name="Brent C.S."/>
            <person name="Hull J.J."/>
        </authorList>
    </citation>
    <scope>NUCLEOTIDE SEQUENCE</scope>
</reference>
<dbReference type="GO" id="GO:0005929">
    <property type="term" value="C:cilium"/>
    <property type="evidence" value="ECO:0007669"/>
    <property type="project" value="TreeGrafter"/>
</dbReference>
<gene>
    <name evidence="1" type="ORF">g.8932</name>
</gene>
<dbReference type="GO" id="GO:0035735">
    <property type="term" value="P:intraciliary transport involved in cilium assembly"/>
    <property type="evidence" value="ECO:0007669"/>
    <property type="project" value="TreeGrafter"/>
</dbReference>
<organism evidence="1">
    <name type="scientific">Lygus hesperus</name>
    <name type="common">Western plant bug</name>
    <dbReference type="NCBI Taxonomy" id="30085"/>
    <lineage>
        <taxon>Eukaryota</taxon>
        <taxon>Metazoa</taxon>
        <taxon>Ecdysozoa</taxon>
        <taxon>Arthropoda</taxon>
        <taxon>Hexapoda</taxon>
        <taxon>Insecta</taxon>
        <taxon>Pterygota</taxon>
        <taxon>Neoptera</taxon>
        <taxon>Paraneoptera</taxon>
        <taxon>Hemiptera</taxon>
        <taxon>Heteroptera</taxon>
        <taxon>Panheteroptera</taxon>
        <taxon>Cimicomorpha</taxon>
        <taxon>Miridae</taxon>
        <taxon>Mirini</taxon>
        <taxon>Lygus</taxon>
    </lineage>
</organism>
<protein>
    <submittedName>
        <fullName evidence="1">Uncharacterized protein</fullName>
    </submittedName>
</protein>
<dbReference type="PANTHER" id="PTHR31432">
    <property type="entry name" value="INTRAFLAGELLAR TRANSPORT PROTEIN 74 HOMOLOG"/>
    <property type="match status" value="1"/>
</dbReference>
<name>A0A146KYK0_LYGHE</name>
<evidence type="ECO:0000313" key="1">
    <source>
        <dbReference type="EMBL" id="JAQ00665.1"/>
    </source>
</evidence>
<dbReference type="PANTHER" id="PTHR31432:SF0">
    <property type="entry name" value="INTRAFLAGELLAR TRANSPORT PROTEIN 74 HOMOLOG"/>
    <property type="match status" value="1"/>
</dbReference>
<dbReference type="GO" id="GO:0048487">
    <property type="term" value="F:beta-tubulin binding"/>
    <property type="evidence" value="ECO:0007669"/>
    <property type="project" value="InterPro"/>
</dbReference>
<accession>A0A146KYK0</accession>
<proteinExistence type="predicted"/>
<dbReference type="InterPro" id="IPR029602">
    <property type="entry name" value="IFT74"/>
</dbReference>
<dbReference type="EMBL" id="GDHC01017964">
    <property type="protein sequence ID" value="JAQ00665.1"/>
    <property type="molecule type" value="Transcribed_RNA"/>
</dbReference>